<dbReference type="InterPro" id="IPR050398">
    <property type="entry name" value="HssS/ArlS-like"/>
</dbReference>
<proteinExistence type="predicted"/>
<keyword evidence="13" id="KW-0843">Virulence</keyword>
<dbReference type="GO" id="GO:0005524">
    <property type="term" value="F:ATP binding"/>
    <property type="evidence" value="ECO:0007669"/>
    <property type="project" value="UniProtKB-KW"/>
</dbReference>
<feature type="domain" description="Histidine kinase" evidence="18">
    <location>
        <begin position="238"/>
        <end position="453"/>
    </location>
</feature>
<keyword evidence="5" id="KW-0597">Phosphoprotein</keyword>
<evidence type="ECO:0000259" key="19">
    <source>
        <dbReference type="PROSITE" id="PS50885"/>
    </source>
</evidence>
<dbReference type="GO" id="GO:0000155">
    <property type="term" value="F:phosphorelay sensor kinase activity"/>
    <property type="evidence" value="ECO:0007669"/>
    <property type="project" value="InterPro"/>
</dbReference>
<evidence type="ECO:0000256" key="8">
    <source>
        <dbReference type="ARBA" id="ARBA00022741"/>
    </source>
</evidence>
<dbReference type="SUPFAM" id="SSF55874">
    <property type="entry name" value="ATPase domain of HSP90 chaperone/DNA topoisomerase II/histidine kinase"/>
    <property type="match status" value="1"/>
</dbReference>
<keyword evidence="11 17" id="KW-1133">Transmembrane helix</keyword>
<evidence type="ECO:0000256" key="11">
    <source>
        <dbReference type="ARBA" id="ARBA00022989"/>
    </source>
</evidence>
<dbReference type="CDD" id="cd00075">
    <property type="entry name" value="HATPase"/>
    <property type="match status" value="1"/>
</dbReference>
<reference evidence="20" key="1">
    <citation type="journal article" date="2014" name="Int. J. Syst. Evol. Microbiol.">
        <title>Complete genome sequence of Corynebacterium casei LMG S-19264T (=DSM 44701T), isolated from a smear-ripened cheese.</title>
        <authorList>
            <consortium name="US DOE Joint Genome Institute (JGI-PGF)"/>
            <person name="Walter F."/>
            <person name="Albersmeier A."/>
            <person name="Kalinowski J."/>
            <person name="Ruckert C."/>
        </authorList>
    </citation>
    <scope>NUCLEOTIDE SEQUENCE</scope>
    <source>
        <strain evidence="20">CGMCC 1.16134</strain>
    </source>
</reference>
<protein>
    <recommendedName>
        <fullName evidence="16">Heme sensor protein HssS</fullName>
        <ecNumber evidence="3">2.7.13.3</ecNumber>
    </recommendedName>
</protein>
<dbReference type="Pfam" id="PF00672">
    <property type="entry name" value="HAMP"/>
    <property type="match status" value="1"/>
</dbReference>
<dbReference type="Gene3D" id="6.10.340.10">
    <property type="match status" value="1"/>
</dbReference>
<dbReference type="RefSeq" id="WP_189025309.1">
    <property type="nucleotide sequence ID" value="NZ_BMKR01000009.1"/>
</dbReference>
<evidence type="ECO:0000256" key="17">
    <source>
        <dbReference type="SAM" id="Phobius"/>
    </source>
</evidence>
<organism evidence="20 21">
    <name type="scientific">Paenibacillus albidus</name>
    <dbReference type="NCBI Taxonomy" id="2041023"/>
    <lineage>
        <taxon>Bacteria</taxon>
        <taxon>Bacillati</taxon>
        <taxon>Bacillota</taxon>
        <taxon>Bacilli</taxon>
        <taxon>Bacillales</taxon>
        <taxon>Paenibacillaceae</taxon>
        <taxon>Paenibacillus</taxon>
    </lineage>
</organism>
<evidence type="ECO:0000256" key="14">
    <source>
        <dbReference type="ARBA" id="ARBA00023136"/>
    </source>
</evidence>
<keyword evidence="12" id="KW-0902">Two-component regulatory system</keyword>
<keyword evidence="10" id="KW-0067">ATP-binding</keyword>
<evidence type="ECO:0000256" key="16">
    <source>
        <dbReference type="ARBA" id="ARBA00040841"/>
    </source>
</evidence>
<evidence type="ECO:0000256" key="7">
    <source>
        <dbReference type="ARBA" id="ARBA00022692"/>
    </source>
</evidence>
<reference evidence="20" key="2">
    <citation type="submission" date="2020-09" db="EMBL/GenBank/DDBJ databases">
        <authorList>
            <person name="Sun Q."/>
            <person name="Zhou Y."/>
        </authorList>
    </citation>
    <scope>NUCLEOTIDE SEQUENCE</scope>
    <source>
        <strain evidence="20">CGMCC 1.16134</strain>
    </source>
</reference>
<accession>A0A917C9X3</accession>
<gene>
    <name evidence="20" type="ORF">GCM10010912_25270</name>
</gene>
<dbReference type="SMART" id="SM00387">
    <property type="entry name" value="HATPase_c"/>
    <property type="match status" value="1"/>
</dbReference>
<evidence type="ECO:0000256" key="12">
    <source>
        <dbReference type="ARBA" id="ARBA00023012"/>
    </source>
</evidence>
<dbReference type="SMART" id="SM00304">
    <property type="entry name" value="HAMP"/>
    <property type="match status" value="1"/>
</dbReference>
<feature type="domain" description="HAMP" evidence="19">
    <location>
        <begin position="178"/>
        <end position="230"/>
    </location>
</feature>
<comment type="subcellular location">
    <subcellularLocation>
        <location evidence="2">Cell membrane</location>
        <topology evidence="2">Multi-pass membrane protein</topology>
    </subcellularLocation>
</comment>
<dbReference type="EMBL" id="BMKR01000009">
    <property type="protein sequence ID" value="GGF79155.1"/>
    <property type="molecule type" value="Genomic_DNA"/>
</dbReference>
<dbReference type="InterPro" id="IPR005467">
    <property type="entry name" value="His_kinase_dom"/>
</dbReference>
<evidence type="ECO:0000256" key="4">
    <source>
        <dbReference type="ARBA" id="ARBA00022475"/>
    </source>
</evidence>
<dbReference type="Gene3D" id="1.10.287.130">
    <property type="match status" value="1"/>
</dbReference>
<dbReference type="SMART" id="SM00388">
    <property type="entry name" value="HisKA"/>
    <property type="match status" value="1"/>
</dbReference>
<dbReference type="EC" id="2.7.13.3" evidence="3"/>
<feature type="transmembrane region" description="Helical" evidence="17">
    <location>
        <begin position="162"/>
        <end position="181"/>
    </location>
</feature>
<dbReference type="GO" id="GO:0005886">
    <property type="term" value="C:plasma membrane"/>
    <property type="evidence" value="ECO:0007669"/>
    <property type="project" value="UniProtKB-SubCell"/>
</dbReference>
<dbReference type="CDD" id="cd00082">
    <property type="entry name" value="HisKA"/>
    <property type="match status" value="1"/>
</dbReference>
<keyword evidence="9 20" id="KW-0418">Kinase</keyword>
<evidence type="ECO:0000256" key="10">
    <source>
        <dbReference type="ARBA" id="ARBA00022840"/>
    </source>
</evidence>
<evidence type="ECO:0000256" key="15">
    <source>
        <dbReference type="ARBA" id="ARBA00037219"/>
    </source>
</evidence>
<comment type="function">
    <text evidence="15">Member of the two-component regulatory system HssS/HssR involved in intracellular heme homeostasis and tempering of staphylococcal virulence. HssS functions as a heme sensor histidine kinase which is autophosphorylated at a histidine residue and transfers its phosphate group to an aspartate residue of HssR. HssR/HssS activates the expression of hrtAB, an efflux pump, in response to extracellular heme, hemin, hemoglobin or blood.</text>
</comment>
<sequence length="458" mass="50945">MIKSLYVKVVVIFLSAVLLSIIAASLLINRMYVGQLQSAMQDSMITSGKKIIQVYEQADGDHLDALMNGISSLPFYTIRIYDNGGNLLYMSNEVTSGQIEKDAAHLEAVLEGAVYRSDFHDRERGVSIGLPFSGDGSPKAMFMTPDLKGSLGMVAGFLKSQLLFILGFGSILIIIAATFIVRPLHRLNRATRRMAKGDFTVSLQTKRTDEIGQLTRSFNEMARELGALEAIRKQFVSDVSHEIQSPLTSIKGFTQALKHKQMDEESRMRLLDIIEEESDRLSRLSGDLLQLSTLEYEHFRLDPSRYSLDEQLRRVVIAHEPQWAAKNVQLDLDLLPIKIVADEDRLSQVWSNLIINSIKFTGSGGHIAITATEQGNQVVVTIADTGVGVEEEELLHIFKPFYKADRSRDHKIGGNGIGLSIVKRIVDLHYGHIEVSSLPGRGTTLSVWLPLVLSKPEL</sequence>
<dbReference type="InterPro" id="IPR004358">
    <property type="entry name" value="Sig_transdc_His_kin-like_C"/>
</dbReference>
<dbReference type="PRINTS" id="PR00344">
    <property type="entry name" value="BCTRLSENSOR"/>
</dbReference>
<dbReference type="PROSITE" id="PS50109">
    <property type="entry name" value="HIS_KIN"/>
    <property type="match status" value="1"/>
</dbReference>
<evidence type="ECO:0000256" key="3">
    <source>
        <dbReference type="ARBA" id="ARBA00012438"/>
    </source>
</evidence>
<evidence type="ECO:0000259" key="18">
    <source>
        <dbReference type="PROSITE" id="PS50109"/>
    </source>
</evidence>
<dbReference type="FunFam" id="1.10.287.130:FF:000001">
    <property type="entry name" value="Two-component sensor histidine kinase"/>
    <property type="match status" value="1"/>
</dbReference>
<dbReference type="PANTHER" id="PTHR45528">
    <property type="entry name" value="SENSOR HISTIDINE KINASE CPXA"/>
    <property type="match status" value="1"/>
</dbReference>
<dbReference type="PANTHER" id="PTHR45528:SF11">
    <property type="entry name" value="HISTIDINE KINASE"/>
    <property type="match status" value="1"/>
</dbReference>
<keyword evidence="21" id="KW-1185">Reference proteome</keyword>
<evidence type="ECO:0000256" key="5">
    <source>
        <dbReference type="ARBA" id="ARBA00022553"/>
    </source>
</evidence>
<dbReference type="SUPFAM" id="SSF47384">
    <property type="entry name" value="Homodimeric domain of signal transducing histidine kinase"/>
    <property type="match status" value="1"/>
</dbReference>
<evidence type="ECO:0000256" key="9">
    <source>
        <dbReference type="ARBA" id="ARBA00022777"/>
    </source>
</evidence>
<dbReference type="AlphaFoldDB" id="A0A917C9X3"/>
<dbReference type="InterPro" id="IPR003660">
    <property type="entry name" value="HAMP_dom"/>
</dbReference>
<dbReference type="SUPFAM" id="SSF158472">
    <property type="entry name" value="HAMP domain-like"/>
    <property type="match status" value="1"/>
</dbReference>
<evidence type="ECO:0000256" key="1">
    <source>
        <dbReference type="ARBA" id="ARBA00000085"/>
    </source>
</evidence>
<dbReference type="InterPro" id="IPR036097">
    <property type="entry name" value="HisK_dim/P_sf"/>
</dbReference>
<evidence type="ECO:0000256" key="6">
    <source>
        <dbReference type="ARBA" id="ARBA00022679"/>
    </source>
</evidence>
<comment type="caution">
    <text evidence="20">The sequence shown here is derived from an EMBL/GenBank/DDBJ whole genome shotgun (WGS) entry which is preliminary data.</text>
</comment>
<dbReference type="PROSITE" id="PS50885">
    <property type="entry name" value="HAMP"/>
    <property type="match status" value="1"/>
</dbReference>
<evidence type="ECO:0000256" key="13">
    <source>
        <dbReference type="ARBA" id="ARBA00023026"/>
    </source>
</evidence>
<keyword evidence="14 17" id="KW-0472">Membrane</keyword>
<keyword evidence="8" id="KW-0547">Nucleotide-binding</keyword>
<comment type="catalytic activity">
    <reaction evidence="1">
        <text>ATP + protein L-histidine = ADP + protein N-phospho-L-histidine.</text>
        <dbReference type="EC" id="2.7.13.3"/>
    </reaction>
</comment>
<name>A0A917C9X3_9BACL</name>
<dbReference type="Gene3D" id="3.30.565.10">
    <property type="entry name" value="Histidine kinase-like ATPase, C-terminal domain"/>
    <property type="match status" value="1"/>
</dbReference>
<keyword evidence="4" id="KW-1003">Cell membrane</keyword>
<dbReference type="InterPro" id="IPR003661">
    <property type="entry name" value="HisK_dim/P_dom"/>
</dbReference>
<feature type="transmembrane region" description="Helical" evidence="17">
    <location>
        <begin position="6"/>
        <end position="28"/>
    </location>
</feature>
<evidence type="ECO:0000313" key="20">
    <source>
        <dbReference type="EMBL" id="GGF79155.1"/>
    </source>
</evidence>
<evidence type="ECO:0000256" key="2">
    <source>
        <dbReference type="ARBA" id="ARBA00004651"/>
    </source>
</evidence>
<evidence type="ECO:0000313" key="21">
    <source>
        <dbReference type="Proteomes" id="UP000637643"/>
    </source>
</evidence>
<dbReference type="CDD" id="cd06225">
    <property type="entry name" value="HAMP"/>
    <property type="match status" value="1"/>
</dbReference>
<keyword evidence="7 17" id="KW-0812">Transmembrane</keyword>
<dbReference type="Proteomes" id="UP000637643">
    <property type="component" value="Unassembled WGS sequence"/>
</dbReference>
<keyword evidence="6" id="KW-0808">Transferase</keyword>
<dbReference type="Pfam" id="PF00512">
    <property type="entry name" value="HisKA"/>
    <property type="match status" value="1"/>
</dbReference>
<dbReference type="Pfam" id="PF02518">
    <property type="entry name" value="HATPase_c"/>
    <property type="match status" value="1"/>
</dbReference>
<dbReference type="FunFam" id="3.30.565.10:FF:000006">
    <property type="entry name" value="Sensor histidine kinase WalK"/>
    <property type="match status" value="1"/>
</dbReference>
<dbReference type="InterPro" id="IPR036890">
    <property type="entry name" value="HATPase_C_sf"/>
</dbReference>
<dbReference type="InterPro" id="IPR003594">
    <property type="entry name" value="HATPase_dom"/>
</dbReference>